<name>A0ABR4WDQ5_9GAMM</name>
<evidence type="ECO:0000313" key="2">
    <source>
        <dbReference type="Proteomes" id="UP000029443"/>
    </source>
</evidence>
<accession>A0ABR4WDQ5</accession>
<protein>
    <recommendedName>
        <fullName evidence="3">DUF2357 domain-containing protein</fullName>
    </recommendedName>
</protein>
<proteinExistence type="predicted"/>
<sequence length="519" mass="58390">MELPVFLESEGGLTQVGCLSVRATLQGLYELGRYQIAVPFSGARLYVDDALLEMDRQQAFWIWQPGFYSGEVTVELELADESRFWRYVADVAPAENKSGRDQFHEYLSAIVEYSPSLVLGSEPGKHGLAGQSDNARSIWLRYFRLKKYVSSYLDGLKLISERPVVRPESYREQVPLSMARRVDVATLRRLAGDPALLAAFAGVGDEPLHDPAGKYLDVPFHEPTQDNPANRLMADQLNTVRRHVRTLAAILSDWKDRTSDTETDLLPRLPRKLAFLRDIDQKLLRYSRMEPFCHASENRGGVAGLNTVSGHPHYLRAYQSGGRIIRRGINSLSPDEKHYLAPTWAIYEGWCFVVLAQALEAAFPEYSWSLDQPSSTVDHCLTGRNGDASIRLYSQLVCGSMLSRNRYGYCSVSRQRIPDLLLEVDDFSGKRFMCLDSKYSVSRSRILDAMASAHIYRDSIRRGDATPVLSILLVPDCESGISMLTNNSFWGEHGVGCFALCRDPDAELLLDRLRSALSF</sequence>
<comment type="caution">
    <text evidence="1">The sequence shown here is derived from an EMBL/GenBank/DDBJ whole genome shotgun (WGS) entry which is preliminary data.</text>
</comment>
<evidence type="ECO:0008006" key="3">
    <source>
        <dbReference type="Google" id="ProtNLM"/>
    </source>
</evidence>
<dbReference type="RefSeq" id="WP_035246395.1">
    <property type="nucleotide sequence ID" value="NZ_ARXU01000004.1"/>
</dbReference>
<dbReference type="EMBL" id="ARXU01000004">
    <property type="protein sequence ID" value="KGD61445.1"/>
    <property type="molecule type" value="Genomic_DNA"/>
</dbReference>
<dbReference type="Proteomes" id="UP000029443">
    <property type="component" value="Unassembled WGS sequence"/>
</dbReference>
<evidence type="ECO:0000313" key="1">
    <source>
        <dbReference type="EMBL" id="KGD61445.1"/>
    </source>
</evidence>
<gene>
    <name evidence="1" type="ORF">T9A_01394</name>
</gene>
<keyword evidence="2" id="KW-1185">Reference proteome</keyword>
<organism evidence="1 2">
    <name type="scientific">Alcanivorax jadensis T9</name>
    <dbReference type="NCBI Taxonomy" id="1177181"/>
    <lineage>
        <taxon>Bacteria</taxon>
        <taxon>Pseudomonadati</taxon>
        <taxon>Pseudomonadota</taxon>
        <taxon>Gammaproteobacteria</taxon>
        <taxon>Oceanospirillales</taxon>
        <taxon>Alcanivoracaceae</taxon>
        <taxon>Alcanivorax</taxon>
    </lineage>
</organism>
<reference evidence="1 2" key="1">
    <citation type="submission" date="2012-09" db="EMBL/GenBank/DDBJ databases">
        <title>Genome Sequence of alkane-degrading Bacterium Alcanivorax jadensis T9.</title>
        <authorList>
            <person name="Lai Q."/>
            <person name="Shao Z."/>
        </authorList>
    </citation>
    <scope>NUCLEOTIDE SEQUENCE [LARGE SCALE GENOMIC DNA]</scope>
    <source>
        <strain evidence="1 2">T9</strain>
    </source>
</reference>